<keyword evidence="1" id="KW-0805">Transcription regulation</keyword>
<organism evidence="5">
    <name type="scientific">marine sediment metagenome</name>
    <dbReference type="NCBI Taxonomy" id="412755"/>
    <lineage>
        <taxon>unclassified sequences</taxon>
        <taxon>metagenomes</taxon>
        <taxon>ecological metagenomes</taxon>
    </lineage>
</organism>
<gene>
    <name evidence="5" type="ORF">LCGC14_1124970</name>
</gene>
<comment type="caution">
    <text evidence="5">The sequence shown here is derived from an EMBL/GenBank/DDBJ whole genome shotgun (WGS) entry which is preliminary data.</text>
</comment>
<dbReference type="AlphaFoldDB" id="A0A0F9Q8M2"/>
<dbReference type="InterPro" id="IPR011075">
    <property type="entry name" value="TetR_C"/>
</dbReference>
<accession>A0A0F9Q8M2</accession>
<dbReference type="GO" id="GO:0003677">
    <property type="term" value="F:DNA binding"/>
    <property type="evidence" value="ECO:0007669"/>
    <property type="project" value="UniProtKB-KW"/>
</dbReference>
<evidence type="ECO:0000256" key="2">
    <source>
        <dbReference type="ARBA" id="ARBA00023125"/>
    </source>
</evidence>
<keyword evidence="2" id="KW-0238">DNA-binding</keyword>
<name>A0A0F9Q8M2_9ZZZZ</name>
<dbReference type="EMBL" id="LAZR01005232">
    <property type="protein sequence ID" value="KKN01708.1"/>
    <property type="molecule type" value="Genomic_DNA"/>
</dbReference>
<evidence type="ECO:0000256" key="3">
    <source>
        <dbReference type="ARBA" id="ARBA00023163"/>
    </source>
</evidence>
<dbReference type="SUPFAM" id="SSF48498">
    <property type="entry name" value="Tetracyclin repressor-like, C-terminal domain"/>
    <property type="match status" value="1"/>
</dbReference>
<sequence>MNAITQTRTGDTRQHILSVAKTLILGKGFSAVGLSEILKTAQVPKGSFYHYFDSKEHFGTALLENYFDEYLAKLDVTLDVTNGKAALPLLFDYFEGWKSNQCSDITNTKCLVVKLSGEVSDLSEAMRLALKLGTQRVISRLAQCLQQAVDNKEIVLADDALTIAKEIYYLWIGATLMAKVNHTADAFDVASKALYSRLKGV</sequence>
<keyword evidence="3" id="KW-0804">Transcription</keyword>
<dbReference type="Gene3D" id="1.10.357.10">
    <property type="entry name" value="Tetracycline Repressor, domain 2"/>
    <property type="match status" value="1"/>
</dbReference>
<dbReference type="InterPro" id="IPR036271">
    <property type="entry name" value="Tet_transcr_reg_TetR-rel_C_sf"/>
</dbReference>
<dbReference type="InterPro" id="IPR009057">
    <property type="entry name" value="Homeodomain-like_sf"/>
</dbReference>
<feature type="domain" description="HTH tetR-type" evidence="4">
    <location>
        <begin position="10"/>
        <end position="70"/>
    </location>
</feature>
<evidence type="ECO:0000256" key="1">
    <source>
        <dbReference type="ARBA" id="ARBA00023015"/>
    </source>
</evidence>
<reference evidence="5" key="1">
    <citation type="journal article" date="2015" name="Nature">
        <title>Complex archaea that bridge the gap between prokaryotes and eukaryotes.</title>
        <authorList>
            <person name="Spang A."/>
            <person name="Saw J.H."/>
            <person name="Jorgensen S.L."/>
            <person name="Zaremba-Niedzwiedzka K."/>
            <person name="Martijn J."/>
            <person name="Lind A.E."/>
            <person name="van Eijk R."/>
            <person name="Schleper C."/>
            <person name="Guy L."/>
            <person name="Ettema T.J."/>
        </authorList>
    </citation>
    <scope>NUCLEOTIDE SEQUENCE</scope>
</reference>
<dbReference type="Pfam" id="PF16925">
    <property type="entry name" value="TetR_C_13"/>
    <property type="match status" value="1"/>
</dbReference>
<dbReference type="Pfam" id="PF00440">
    <property type="entry name" value="TetR_N"/>
    <property type="match status" value="1"/>
</dbReference>
<dbReference type="SUPFAM" id="SSF46689">
    <property type="entry name" value="Homeodomain-like"/>
    <property type="match status" value="1"/>
</dbReference>
<dbReference type="PANTHER" id="PTHR47506:SF6">
    <property type="entry name" value="HTH-TYPE TRANSCRIPTIONAL REPRESSOR NEMR"/>
    <property type="match status" value="1"/>
</dbReference>
<dbReference type="PANTHER" id="PTHR47506">
    <property type="entry name" value="TRANSCRIPTIONAL REGULATORY PROTEIN"/>
    <property type="match status" value="1"/>
</dbReference>
<dbReference type="PRINTS" id="PR00455">
    <property type="entry name" value="HTHTETR"/>
</dbReference>
<proteinExistence type="predicted"/>
<protein>
    <recommendedName>
        <fullName evidence="4">HTH tetR-type domain-containing protein</fullName>
    </recommendedName>
</protein>
<evidence type="ECO:0000313" key="5">
    <source>
        <dbReference type="EMBL" id="KKN01708.1"/>
    </source>
</evidence>
<dbReference type="InterPro" id="IPR001647">
    <property type="entry name" value="HTH_TetR"/>
</dbReference>
<dbReference type="PROSITE" id="PS50977">
    <property type="entry name" value="HTH_TETR_2"/>
    <property type="match status" value="1"/>
</dbReference>
<evidence type="ECO:0000259" key="4">
    <source>
        <dbReference type="PROSITE" id="PS50977"/>
    </source>
</evidence>